<comment type="caution">
    <text evidence="2">The sequence shown here is derived from an EMBL/GenBank/DDBJ whole genome shotgun (WGS) entry which is preliminary data.</text>
</comment>
<evidence type="ECO:0000313" key="2">
    <source>
        <dbReference type="EMBL" id="KAJ3574499.1"/>
    </source>
</evidence>
<proteinExistence type="predicted"/>
<organism evidence="2 3">
    <name type="scientific">Leucocoprinus birnbaumii</name>
    <dbReference type="NCBI Taxonomy" id="56174"/>
    <lineage>
        <taxon>Eukaryota</taxon>
        <taxon>Fungi</taxon>
        <taxon>Dikarya</taxon>
        <taxon>Basidiomycota</taxon>
        <taxon>Agaricomycotina</taxon>
        <taxon>Agaricomycetes</taxon>
        <taxon>Agaricomycetidae</taxon>
        <taxon>Agaricales</taxon>
        <taxon>Agaricineae</taxon>
        <taxon>Agaricaceae</taxon>
        <taxon>Leucocoprinus</taxon>
    </lineage>
</organism>
<evidence type="ECO:0000313" key="3">
    <source>
        <dbReference type="Proteomes" id="UP001213000"/>
    </source>
</evidence>
<feature type="compositionally biased region" description="Pro residues" evidence="1">
    <location>
        <begin position="1"/>
        <end position="18"/>
    </location>
</feature>
<dbReference type="EMBL" id="JANIEX010000066">
    <property type="protein sequence ID" value="KAJ3574499.1"/>
    <property type="molecule type" value="Genomic_DNA"/>
</dbReference>
<accession>A0AAD5VZL3</accession>
<protein>
    <submittedName>
        <fullName evidence="2">Uncharacterized protein</fullName>
    </submittedName>
</protein>
<sequence length="470" mass="52812">MVPSQPTPFPHIPQPSRSPSPELSVPSAANTEVQPRPAIISRTAPDVFGLYREYARFPQNDPEDAHTLDNYCSSPNIATNAGTKPRRWWVGLGGAHGKAKEFYAAFMNATTYRLMKWFSSSTTKSLSDLDNLVKDVLLPPDFDSKDLKGFSSEREGKRVDRETGIAAINSGVFIQQNGWKVSSVELKIPFEGVEYPQGEDSAPAFPVHAIPPLHPSITVPTNYSGKRHPMALPNACLYNSDAFLEEHAKLQQQKSSTGPNAHLETAVAAIMLWSDATHLADFGSASLWPSYCYFGNQSKYERLKPSNFAAHHIAYVPPLTRAFQDWYRNHPDNNKKPSGASEHPDNTEKFSASRELLTHLKRELMHAIWTLLLDPEFCHAYEHGIPVDCADGVRRLLFPRFFTYSADYPEKALLATIRFLGGCPCPRCKIKKDQICDLGTDSESLLRVIMVDVIWEWRLGYTNKWLRFTS</sequence>
<feature type="compositionally biased region" description="Polar residues" evidence="1">
    <location>
        <begin position="19"/>
        <end position="33"/>
    </location>
</feature>
<feature type="region of interest" description="Disordered" evidence="1">
    <location>
        <begin position="1"/>
        <end position="38"/>
    </location>
</feature>
<dbReference type="Pfam" id="PF18759">
    <property type="entry name" value="Plavaka"/>
    <property type="match status" value="1"/>
</dbReference>
<dbReference type="AlphaFoldDB" id="A0AAD5VZL3"/>
<dbReference type="InterPro" id="IPR041078">
    <property type="entry name" value="Plavaka"/>
</dbReference>
<dbReference type="Proteomes" id="UP001213000">
    <property type="component" value="Unassembled WGS sequence"/>
</dbReference>
<evidence type="ECO:0000256" key="1">
    <source>
        <dbReference type="SAM" id="MobiDB-lite"/>
    </source>
</evidence>
<gene>
    <name evidence="2" type="ORF">NP233_g1729</name>
</gene>
<reference evidence="2" key="1">
    <citation type="submission" date="2022-07" db="EMBL/GenBank/DDBJ databases">
        <title>Genome Sequence of Leucocoprinus birnbaumii.</title>
        <authorList>
            <person name="Buettner E."/>
        </authorList>
    </citation>
    <scope>NUCLEOTIDE SEQUENCE</scope>
    <source>
        <strain evidence="2">VT141</strain>
    </source>
</reference>
<name>A0AAD5VZL3_9AGAR</name>
<keyword evidence="3" id="KW-1185">Reference proteome</keyword>